<evidence type="ECO:0000313" key="3">
    <source>
        <dbReference type="EMBL" id="RLM69603.1"/>
    </source>
</evidence>
<proteinExistence type="predicted"/>
<dbReference type="OrthoDB" id="599271at2759"/>
<evidence type="ECO:0000256" key="2">
    <source>
        <dbReference type="SAM" id="Phobius"/>
    </source>
</evidence>
<dbReference type="InterPro" id="IPR004158">
    <property type="entry name" value="DUF247_pln"/>
</dbReference>
<dbReference type="Pfam" id="PF03140">
    <property type="entry name" value="DUF247"/>
    <property type="match status" value="2"/>
</dbReference>
<comment type="caution">
    <text evidence="3">The sequence shown here is derived from an EMBL/GenBank/DDBJ whole genome shotgun (WGS) entry which is preliminary data.</text>
</comment>
<dbReference type="PANTHER" id="PTHR31170:SF18">
    <property type="entry name" value="(WILD MALAYSIAN BANANA) HYPOTHETICAL PROTEIN"/>
    <property type="match status" value="1"/>
</dbReference>
<protein>
    <submittedName>
        <fullName evidence="3">UPF0481 protein</fullName>
    </submittedName>
</protein>
<dbReference type="PANTHER" id="PTHR31170">
    <property type="entry name" value="BNAC04G53230D PROTEIN"/>
    <property type="match status" value="1"/>
</dbReference>
<dbReference type="Proteomes" id="UP000275267">
    <property type="component" value="Unassembled WGS sequence"/>
</dbReference>
<name>A0A3L6Q295_PANMI</name>
<sequence>MWVVEMQKVLDVADLPATVDKWPRHSIFRVPPHFRAVHSGGVYKPQTVALGPFHHGDPDLAPMEPHKRRAVAAPAPARRQGAGRARRGRGGGGRGPGGRVMRRRRSEGDDGYEPCDPVFSRHAAGHIAPFVQRDMLMIENQLPLLLLHTIAAVEGGGAPSEYSSSINREVLKFLGVDYAGRAAGSGRELIGLHHPQHPLDLYRRSLLSNLHHHKRQAPYPSSVVGVAARAAPRSAQRLWEAGVRFRPSSGFLDDVEFDNDKRRLEMPGVALDDSTEYKFHNMMAFEALHAATSNDVTAFVLFMRDMVDSPGDVALLAREGILWHDLAGGDAAAASLFNGLTRDVAKTGESRLCAVRDGVERYCNESWRVFVFESWAKLRNTYFTSLWATVALIAMARRSNLVFLAYFSFINVVFDILTFLWTSITV</sequence>
<accession>A0A3L6Q295</accession>
<evidence type="ECO:0000313" key="4">
    <source>
        <dbReference type="Proteomes" id="UP000275267"/>
    </source>
</evidence>
<reference evidence="4" key="1">
    <citation type="journal article" date="2019" name="Nat. Commun.">
        <title>The genome of broomcorn millet.</title>
        <authorList>
            <person name="Zou C."/>
            <person name="Miki D."/>
            <person name="Li D."/>
            <person name="Tang Q."/>
            <person name="Xiao L."/>
            <person name="Rajput S."/>
            <person name="Deng P."/>
            <person name="Jia W."/>
            <person name="Huang R."/>
            <person name="Zhang M."/>
            <person name="Sun Y."/>
            <person name="Hu J."/>
            <person name="Fu X."/>
            <person name="Schnable P.S."/>
            <person name="Li F."/>
            <person name="Zhang H."/>
            <person name="Feng B."/>
            <person name="Zhu X."/>
            <person name="Liu R."/>
            <person name="Schnable J.C."/>
            <person name="Zhu J.-K."/>
            <person name="Zhang H."/>
        </authorList>
    </citation>
    <scope>NUCLEOTIDE SEQUENCE [LARGE SCALE GENOMIC DNA]</scope>
</reference>
<keyword evidence="4" id="KW-1185">Reference proteome</keyword>
<keyword evidence="2" id="KW-1133">Transmembrane helix</keyword>
<keyword evidence="2" id="KW-0812">Transmembrane</keyword>
<evidence type="ECO:0000256" key="1">
    <source>
        <dbReference type="SAM" id="MobiDB-lite"/>
    </source>
</evidence>
<feature type="transmembrane region" description="Helical" evidence="2">
    <location>
        <begin position="401"/>
        <end position="424"/>
    </location>
</feature>
<keyword evidence="2" id="KW-0472">Membrane</keyword>
<dbReference type="EMBL" id="PQIB02000014">
    <property type="protein sequence ID" value="RLM69603.1"/>
    <property type="molecule type" value="Genomic_DNA"/>
</dbReference>
<gene>
    <name evidence="3" type="ORF">C2845_PM17G10870</name>
</gene>
<dbReference type="STRING" id="4540.A0A3L6Q295"/>
<feature type="compositionally biased region" description="Low complexity" evidence="1">
    <location>
        <begin position="71"/>
        <end position="83"/>
    </location>
</feature>
<feature type="region of interest" description="Disordered" evidence="1">
    <location>
        <begin position="71"/>
        <end position="112"/>
    </location>
</feature>
<organism evidence="3 4">
    <name type="scientific">Panicum miliaceum</name>
    <name type="common">Proso millet</name>
    <name type="synonym">Broomcorn millet</name>
    <dbReference type="NCBI Taxonomy" id="4540"/>
    <lineage>
        <taxon>Eukaryota</taxon>
        <taxon>Viridiplantae</taxon>
        <taxon>Streptophyta</taxon>
        <taxon>Embryophyta</taxon>
        <taxon>Tracheophyta</taxon>
        <taxon>Spermatophyta</taxon>
        <taxon>Magnoliopsida</taxon>
        <taxon>Liliopsida</taxon>
        <taxon>Poales</taxon>
        <taxon>Poaceae</taxon>
        <taxon>PACMAD clade</taxon>
        <taxon>Panicoideae</taxon>
        <taxon>Panicodae</taxon>
        <taxon>Paniceae</taxon>
        <taxon>Panicinae</taxon>
        <taxon>Panicum</taxon>
        <taxon>Panicum sect. Panicum</taxon>
    </lineage>
</organism>
<dbReference type="AlphaFoldDB" id="A0A3L6Q295"/>